<evidence type="ECO:0008006" key="5">
    <source>
        <dbReference type="Google" id="ProtNLM"/>
    </source>
</evidence>
<protein>
    <recommendedName>
        <fullName evidence="5">Toprim domain-containing protein</fullName>
    </recommendedName>
</protein>
<dbReference type="Pfam" id="PF19898">
    <property type="entry name" value="DUF6371"/>
    <property type="match status" value="1"/>
</dbReference>
<gene>
    <name evidence="3" type="ORF">H9848_11350</name>
</gene>
<evidence type="ECO:0000313" key="4">
    <source>
        <dbReference type="Proteomes" id="UP000823847"/>
    </source>
</evidence>
<evidence type="ECO:0000259" key="1">
    <source>
        <dbReference type="Pfam" id="PF19898"/>
    </source>
</evidence>
<dbReference type="AlphaFoldDB" id="A0A9D1XT60"/>
<evidence type="ECO:0000313" key="3">
    <source>
        <dbReference type="EMBL" id="HIX87183.1"/>
    </source>
</evidence>
<reference evidence="3" key="2">
    <citation type="submission" date="2021-04" db="EMBL/GenBank/DDBJ databases">
        <authorList>
            <person name="Gilroy R."/>
        </authorList>
    </citation>
    <scope>NUCLEOTIDE SEQUENCE</scope>
    <source>
        <strain evidence="3">ChiHecec2B26-12326</strain>
    </source>
</reference>
<comment type="caution">
    <text evidence="3">The sequence shown here is derived from an EMBL/GenBank/DDBJ whole genome shotgun (WGS) entry which is preliminary data.</text>
</comment>
<feature type="domain" description="Zinc beta-ribbon finger putative" evidence="2">
    <location>
        <begin position="4"/>
        <end position="67"/>
    </location>
</feature>
<evidence type="ECO:0000259" key="2">
    <source>
        <dbReference type="Pfam" id="PF21957"/>
    </source>
</evidence>
<reference evidence="3" key="1">
    <citation type="journal article" date="2021" name="PeerJ">
        <title>Extensive microbial diversity within the chicken gut microbiome revealed by metagenomics and culture.</title>
        <authorList>
            <person name="Gilroy R."/>
            <person name="Ravi A."/>
            <person name="Getino M."/>
            <person name="Pursley I."/>
            <person name="Horton D.L."/>
            <person name="Alikhan N.F."/>
            <person name="Baker D."/>
            <person name="Gharbi K."/>
            <person name="Hall N."/>
            <person name="Watson M."/>
            <person name="Adriaenssens E.M."/>
            <person name="Foster-Nyarko E."/>
            <person name="Jarju S."/>
            <person name="Secka A."/>
            <person name="Antonio M."/>
            <person name="Oren A."/>
            <person name="Chaudhuri R.R."/>
            <person name="La Ragione R."/>
            <person name="Hildebrand F."/>
            <person name="Pallen M.J."/>
        </authorList>
    </citation>
    <scope>NUCLEOTIDE SEQUENCE</scope>
    <source>
        <strain evidence="3">ChiHecec2B26-12326</strain>
    </source>
</reference>
<name>A0A9D1XT60_9BACT</name>
<dbReference type="InterPro" id="IPR047731">
    <property type="entry name" value="Zinc_ribbon_put"/>
</dbReference>
<dbReference type="InterPro" id="IPR045951">
    <property type="entry name" value="DUF6371"/>
</dbReference>
<proteinExistence type="predicted"/>
<dbReference type="EMBL" id="DXEN01000083">
    <property type="protein sequence ID" value="HIX87183.1"/>
    <property type="molecule type" value="Genomic_DNA"/>
</dbReference>
<dbReference type="Pfam" id="PF21957">
    <property type="entry name" value="Zn_ribbon_16"/>
    <property type="match status" value="1"/>
</dbReference>
<organism evidence="3 4">
    <name type="scientific">Candidatus Parabacteroides intestinigallinarum</name>
    <dbReference type="NCBI Taxonomy" id="2838722"/>
    <lineage>
        <taxon>Bacteria</taxon>
        <taxon>Pseudomonadati</taxon>
        <taxon>Bacteroidota</taxon>
        <taxon>Bacteroidia</taxon>
        <taxon>Bacteroidales</taxon>
        <taxon>Tannerellaceae</taxon>
        <taxon>Parabacteroides</taxon>
    </lineage>
</organism>
<dbReference type="Proteomes" id="UP000823847">
    <property type="component" value="Unassembled WGS sequence"/>
</dbReference>
<accession>A0A9D1XT60</accession>
<feature type="domain" description="DUF6371" evidence="1">
    <location>
        <begin position="105"/>
        <end position="256"/>
    </location>
</feature>
<sequence>MDNYKWQLQKYSGRNSRHTCPACGRPNCFVLYVNAMGNPLASDVGRCEHRNSCGYEKTPKMFFDEHPQGKERNEYRPVLPQHQKQETKADYIPLDLIQRSESTGNNLMRYLGKFFPQPDLERVTKTYHLGSTRKGEIIFPEIDMQGRCRTGKIMQYGEDGHRVKNERDAVDWIHARYMRQQGKKASDFHLKQCLFGEHLLTERPDGMVALTESEKSAIICALVFPDFVWVSCGGKHGFKPDLCKPLAGRNVLVYADADAAAEWRERMAQLSFCKSIRLSDWSKGEPQGSKRDIADLILEEKKRKQVKPTTVGDVCRWMAELGIPKGRITFNV</sequence>
<dbReference type="NCBIfam" id="NF040506">
    <property type="entry name" value="PG0870_Nterm"/>
    <property type="match status" value="1"/>
</dbReference>